<name>A0A8S2YKL0_9BILA</name>
<dbReference type="Proteomes" id="UP000681967">
    <property type="component" value="Unassembled WGS sequence"/>
</dbReference>
<gene>
    <name evidence="1" type="ORF">BYL167_LOCUS38665</name>
    <name evidence="2" type="ORF">GIL414_LOCUS48274</name>
</gene>
<protein>
    <submittedName>
        <fullName evidence="1">Uncharacterized protein</fullName>
    </submittedName>
</protein>
<dbReference type="EMBL" id="CAJOBH010090976">
    <property type="protein sequence ID" value="CAF4564959.1"/>
    <property type="molecule type" value="Genomic_DNA"/>
</dbReference>
<evidence type="ECO:0000313" key="1">
    <source>
        <dbReference type="EMBL" id="CAF4564959.1"/>
    </source>
</evidence>
<dbReference type="Proteomes" id="UP000681720">
    <property type="component" value="Unassembled WGS sequence"/>
</dbReference>
<sequence>MINQPQISQQKQAYITSLQTATKVHPTQPTQHAP</sequence>
<dbReference type="AlphaFoldDB" id="A0A8S2YKL0"/>
<comment type="caution">
    <text evidence="1">The sequence shown here is derived from an EMBL/GenBank/DDBJ whole genome shotgun (WGS) entry which is preliminary data.</text>
</comment>
<feature type="non-terminal residue" evidence="1">
    <location>
        <position position="34"/>
    </location>
</feature>
<proteinExistence type="predicted"/>
<evidence type="ECO:0000313" key="2">
    <source>
        <dbReference type="EMBL" id="CAF4827067.1"/>
    </source>
</evidence>
<evidence type="ECO:0000313" key="3">
    <source>
        <dbReference type="Proteomes" id="UP000681967"/>
    </source>
</evidence>
<accession>A0A8S2YKL0</accession>
<organism evidence="1 3">
    <name type="scientific">Rotaria magnacalcarata</name>
    <dbReference type="NCBI Taxonomy" id="392030"/>
    <lineage>
        <taxon>Eukaryota</taxon>
        <taxon>Metazoa</taxon>
        <taxon>Spiralia</taxon>
        <taxon>Gnathifera</taxon>
        <taxon>Rotifera</taxon>
        <taxon>Eurotatoria</taxon>
        <taxon>Bdelloidea</taxon>
        <taxon>Philodinida</taxon>
        <taxon>Philodinidae</taxon>
        <taxon>Rotaria</taxon>
    </lineage>
</organism>
<dbReference type="EMBL" id="CAJOBJ010156008">
    <property type="protein sequence ID" value="CAF4827067.1"/>
    <property type="molecule type" value="Genomic_DNA"/>
</dbReference>
<reference evidence="1" key="1">
    <citation type="submission" date="2021-02" db="EMBL/GenBank/DDBJ databases">
        <authorList>
            <person name="Nowell W R."/>
        </authorList>
    </citation>
    <scope>NUCLEOTIDE SEQUENCE</scope>
</reference>